<name>A0A7M5X2M3_9CNID</name>
<keyword evidence="2" id="KW-1185">Reference proteome</keyword>
<sequence length="107" mass="12115">FLVSRGIEQRTIHVSRDKRSKDTINCGSIHQPCFHLNHAINISLDGDIILLDSQYQYVRNETIVIPHSLEISSYCGNTSFTCSGEMANVLFENDQKMVTFYGIFTIG</sequence>
<proteinExistence type="predicted"/>
<dbReference type="EnsemblMetazoa" id="CLYHEMT016824.1">
    <property type="protein sequence ID" value="CLYHEMP016824.1"/>
    <property type="gene ID" value="CLYHEMG016824"/>
</dbReference>
<dbReference type="AlphaFoldDB" id="A0A7M5X2M3"/>
<dbReference type="InterPro" id="IPR011050">
    <property type="entry name" value="Pectin_lyase_fold/virulence"/>
</dbReference>
<organism evidence="1 2">
    <name type="scientific">Clytia hemisphaerica</name>
    <dbReference type="NCBI Taxonomy" id="252671"/>
    <lineage>
        <taxon>Eukaryota</taxon>
        <taxon>Metazoa</taxon>
        <taxon>Cnidaria</taxon>
        <taxon>Hydrozoa</taxon>
        <taxon>Hydroidolina</taxon>
        <taxon>Leptothecata</taxon>
        <taxon>Obeliida</taxon>
        <taxon>Clytiidae</taxon>
        <taxon>Clytia</taxon>
    </lineage>
</organism>
<protein>
    <submittedName>
        <fullName evidence="1">Uncharacterized protein</fullName>
    </submittedName>
</protein>
<accession>A0A7M5X2M3</accession>
<dbReference type="Proteomes" id="UP000594262">
    <property type="component" value="Unplaced"/>
</dbReference>
<evidence type="ECO:0000313" key="2">
    <source>
        <dbReference type="Proteomes" id="UP000594262"/>
    </source>
</evidence>
<evidence type="ECO:0000313" key="1">
    <source>
        <dbReference type="EnsemblMetazoa" id="CLYHEMP016824.1"/>
    </source>
</evidence>
<dbReference type="SUPFAM" id="SSF51126">
    <property type="entry name" value="Pectin lyase-like"/>
    <property type="match status" value="1"/>
</dbReference>
<reference evidence="1" key="1">
    <citation type="submission" date="2021-01" db="UniProtKB">
        <authorList>
            <consortium name="EnsemblMetazoa"/>
        </authorList>
    </citation>
    <scope>IDENTIFICATION</scope>
</reference>